<accession>A0ABQ3PNK7</accession>
<feature type="signal peptide" evidence="2">
    <location>
        <begin position="1"/>
        <end position="19"/>
    </location>
</feature>
<proteinExistence type="predicted"/>
<dbReference type="RefSeq" id="WP_190225459.1">
    <property type="nucleotide sequence ID" value="NZ_BNBS01000108.1"/>
</dbReference>
<organism evidence="3 4">
    <name type="scientific">Streptomyces hydrogenans</name>
    <dbReference type="NCBI Taxonomy" id="1873719"/>
    <lineage>
        <taxon>Bacteria</taxon>
        <taxon>Bacillati</taxon>
        <taxon>Actinomycetota</taxon>
        <taxon>Actinomycetes</taxon>
        <taxon>Kitasatosporales</taxon>
        <taxon>Streptomycetaceae</taxon>
        <taxon>Streptomyces</taxon>
    </lineage>
</organism>
<reference evidence="3" key="1">
    <citation type="submission" date="2024-05" db="EMBL/GenBank/DDBJ databases">
        <title>Whole genome shotgun sequence of Streptomyces hydrogenans NBRC 13475.</title>
        <authorList>
            <person name="Komaki H."/>
            <person name="Tamura T."/>
        </authorList>
    </citation>
    <scope>NUCLEOTIDE SEQUENCE</scope>
    <source>
        <strain evidence="3">NBRC 13475</strain>
    </source>
</reference>
<feature type="transmembrane region" description="Helical" evidence="1">
    <location>
        <begin position="224"/>
        <end position="245"/>
    </location>
</feature>
<keyword evidence="2" id="KW-0732">Signal</keyword>
<evidence type="ECO:0000256" key="2">
    <source>
        <dbReference type="SAM" id="SignalP"/>
    </source>
</evidence>
<feature type="transmembrane region" description="Helical" evidence="1">
    <location>
        <begin position="630"/>
        <end position="653"/>
    </location>
</feature>
<feature type="transmembrane region" description="Helical" evidence="1">
    <location>
        <begin position="587"/>
        <end position="609"/>
    </location>
</feature>
<feature type="transmembrane region" description="Helical" evidence="1">
    <location>
        <begin position="265"/>
        <end position="290"/>
    </location>
</feature>
<evidence type="ECO:0000313" key="4">
    <source>
        <dbReference type="Proteomes" id="UP001052739"/>
    </source>
</evidence>
<sequence length="709" mass="74275">MRFFALIAAAALLTTSLCAIVVASVVYDGRATKAAARSPQTLEGNPTERPVALWGYTYDTVDDLQYSVIFIAPLVDDAPLPPGLTRWPGPEEVLLSPALAKAGEAEGISTRFGKVVGRIGPEGLESPGERIAYVRPPESHLSDSRLFEIVGYGSPGGGGIGEHTLVTPLWVLRTALVSLLVLPAVVLIAIAARLGAAGRDRRTALLQALGGSWTARAVINLGEAALPVALGAIVGLLPWGLAMLAGYRIPLTGFMMPSADLRGAWWRLCLAALLAVLCVLVAVVLLHNVGRARRRKSGGQSVVPRPRSEKLPTLKLALCPLFLLLATRGPDLFAAQSPFWFIIIYTLGVIGTLATLPSVLSVATAAVGRGLAGIGSKRGSSSALVAGRWMSEQPGVTARLVAGIVIGIGLMGQVQVHSSRISEPMIAAEATVKRVGGSVLTLKMPEQSARLSSFTNELPDGISTLALTQPDAQGNTTLQAPCETLTKLRLACDGSAKITRAQPDKRLSELANWGSPSGVIIVRDKEIEARTEPPSQQLVLISTTGADLPLNAVKSSAYRDLSLSPGVGTLGYSWYVGAKERAQTVNWAILLGLVGLVTLGVAAAVNNAGEFLRFSRAAAPLTVLTGQRRLYVAIAGWTIGLPLLLATFVGLFVNYWLVSPMTVPLIGARISDSGILAMGFAGAALAVGSWMAGSVQAVHQAGRWSPEAD</sequence>
<keyword evidence="1" id="KW-0472">Membrane</keyword>
<evidence type="ECO:0000313" key="3">
    <source>
        <dbReference type="EMBL" id="GHI26606.1"/>
    </source>
</evidence>
<gene>
    <name evidence="3" type="ORF">Shyd_79770</name>
</gene>
<name>A0ABQ3PNK7_9ACTN</name>
<keyword evidence="1" id="KW-0812">Transmembrane</keyword>
<evidence type="ECO:0008006" key="5">
    <source>
        <dbReference type="Google" id="ProtNLM"/>
    </source>
</evidence>
<keyword evidence="4" id="KW-1185">Reference proteome</keyword>
<comment type="caution">
    <text evidence="3">The sequence shown here is derived from an EMBL/GenBank/DDBJ whole genome shotgun (WGS) entry which is preliminary data.</text>
</comment>
<dbReference type="Proteomes" id="UP001052739">
    <property type="component" value="Unassembled WGS sequence"/>
</dbReference>
<protein>
    <recommendedName>
        <fullName evidence="5">ABC transporter permease</fullName>
    </recommendedName>
</protein>
<dbReference type="EMBL" id="BNDW01000102">
    <property type="protein sequence ID" value="GHI26606.1"/>
    <property type="molecule type" value="Genomic_DNA"/>
</dbReference>
<feature type="transmembrane region" description="Helical" evidence="1">
    <location>
        <begin position="673"/>
        <end position="693"/>
    </location>
</feature>
<feature type="transmembrane region" description="Helical" evidence="1">
    <location>
        <begin position="339"/>
        <end position="368"/>
    </location>
</feature>
<feature type="transmembrane region" description="Helical" evidence="1">
    <location>
        <begin position="170"/>
        <end position="192"/>
    </location>
</feature>
<evidence type="ECO:0000256" key="1">
    <source>
        <dbReference type="SAM" id="Phobius"/>
    </source>
</evidence>
<feature type="chain" id="PRO_5045197595" description="ABC transporter permease" evidence="2">
    <location>
        <begin position="20"/>
        <end position="709"/>
    </location>
</feature>
<keyword evidence="1" id="KW-1133">Transmembrane helix</keyword>